<evidence type="ECO:0000313" key="2">
    <source>
        <dbReference type="EMBL" id="MDT0344553.1"/>
    </source>
</evidence>
<dbReference type="EMBL" id="JAVREL010000010">
    <property type="protein sequence ID" value="MDT0344553.1"/>
    <property type="molecule type" value="Genomic_DNA"/>
</dbReference>
<comment type="caution">
    <text evidence="2">The sequence shown here is derived from an EMBL/GenBank/DDBJ whole genome shotgun (WGS) entry which is preliminary data.</text>
</comment>
<gene>
    <name evidence="2" type="ORF">RM590_18325</name>
</gene>
<dbReference type="SUPFAM" id="SSF55797">
    <property type="entry name" value="PR-1-like"/>
    <property type="match status" value="1"/>
</dbReference>
<proteinExistence type="predicted"/>
<accession>A0ABU2MSD2</accession>
<reference evidence="3" key="1">
    <citation type="submission" date="2023-07" db="EMBL/GenBank/DDBJ databases">
        <title>30 novel species of actinomycetes from the DSMZ collection.</title>
        <authorList>
            <person name="Nouioui I."/>
        </authorList>
    </citation>
    <scope>NUCLEOTIDE SEQUENCE [LARGE SCALE GENOMIC DNA]</scope>
    <source>
        <strain evidence="3">DSM 44938</strain>
    </source>
</reference>
<evidence type="ECO:0000313" key="3">
    <source>
        <dbReference type="Proteomes" id="UP001183246"/>
    </source>
</evidence>
<evidence type="ECO:0000259" key="1">
    <source>
        <dbReference type="Pfam" id="PF00188"/>
    </source>
</evidence>
<keyword evidence="3" id="KW-1185">Reference proteome</keyword>
<dbReference type="Pfam" id="PF00188">
    <property type="entry name" value="CAP"/>
    <property type="match status" value="1"/>
</dbReference>
<dbReference type="InterPro" id="IPR014044">
    <property type="entry name" value="CAP_dom"/>
</dbReference>
<name>A0ABU2MSD2_9ACTN</name>
<dbReference type="InterPro" id="IPR035940">
    <property type="entry name" value="CAP_sf"/>
</dbReference>
<dbReference type="Proteomes" id="UP001183246">
    <property type="component" value="Unassembled WGS sequence"/>
</dbReference>
<protein>
    <submittedName>
        <fullName evidence="2">CAP domain-containing protein</fullName>
    </submittedName>
</protein>
<organism evidence="2 3">
    <name type="scientific">Streptomyces litchfieldiae</name>
    <dbReference type="NCBI Taxonomy" id="3075543"/>
    <lineage>
        <taxon>Bacteria</taxon>
        <taxon>Bacillati</taxon>
        <taxon>Actinomycetota</taxon>
        <taxon>Actinomycetes</taxon>
        <taxon>Kitasatosporales</taxon>
        <taxon>Streptomycetaceae</taxon>
        <taxon>Streptomyces</taxon>
    </lineage>
</organism>
<dbReference type="RefSeq" id="WP_311705685.1">
    <property type="nucleotide sequence ID" value="NZ_JAVREL010000010.1"/>
</dbReference>
<sequence>MSDQELFDVISDARAHPEKYPPNGNASGAAMSPCANAFQLSPRLRDVARDHNTFLASRPIEWVNSDVNMHRGPSGKLVWEDGEPMSQAGYNTFRAEIVATGFPTAEAAVRFWMQDDAPWSWGHRNLILNCSVQEAGTGHHQGGSGGHYWTVDMGTR</sequence>
<feature type="domain" description="SCP" evidence="1">
    <location>
        <begin position="36"/>
        <end position="152"/>
    </location>
</feature>
<dbReference type="Gene3D" id="3.40.33.10">
    <property type="entry name" value="CAP"/>
    <property type="match status" value="1"/>
</dbReference>